<name>A0A6D2JHN6_9BRAS</name>
<organism evidence="2 3">
    <name type="scientific">Microthlaspi erraticum</name>
    <dbReference type="NCBI Taxonomy" id="1685480"/>
    <lineage>
        <taxon>Eukaryota</taxon>
        <taxon>Viridiplantae</taxon>
        <taxon>Streptophyta</taxon>
        <taxon>Embryophyta</taxon>
        <taxon>Tracheophyta</taxon>
        <taxon>Spermatophyta</taxon>
        <taxon>Magnoliopsida</taxon>
        <taxon>eudicotyledons</taxon>
        <taxon>Gunneridae</taxon>
        <taxon>Pentapetalae</taxon>
        <taxon>rosids</taxon>
        <taxon>malvids</taxon>
        <taxon>Brassicales</taxon>
        <taxon>Brassicaceae</taxon>
        <taxon>Coluteocarpeae</taxon>
        <taxon>Microthlaspi</taxon>
    </lineage>
</organism>
<feature type="region of interest" description="Disordered" evidence="1">
    <location>
        <begin position="125"/>
        <end position="146"/>
    </location>
</feature>
<evidence type="ECO:0000313" key="2">
    <source>
        <dbReference type="EMBL" id="CAA7041104.1"/>
    </source>
</evidence>
<gene>
    <name evidence="2" type="ORF">MERR_LOCUS28339</name>
</gene>
<dbReference type="EMBL" id="CACVBM020001240">
    <property type="protein sequence ID" value="CAA7041104.1"/>
    <property type="molecule type" value="Genomic_DNA"/>
</dbReference>
<feature type="compositionally biased region" description="Basic and acidic residues" evidence="1">
    <location>
        <begin position="133"/>
        <end position="146"/>
    </location>
</feature>
<protein>
    <submittedName>
        <fullName evidence="2">Uncharacterized protein</fullName>
    </submittedName>
</protein>
<evidence type="ECO:0000256" key="1">
    <source>
        <dbReference type="SAM" id="MobiDB-lite"/>
    </source>
</evidence>
<dbReference type="AlphaFoldDB" id="A0A6D2JHN6"/>
<evidence type="ECO:0000313" key="3">
    <source>
        <dbReference type="Proteomes" id="UP000467841"/>
    </source>
</evidence>
<dbReference type="Proteomes" id="UP000467841">
    <property type="component" value="Unassembled WGS sequence"/>
</dbReference>
<keyword evidence="3" id="KW-1185">Reference proteome</keyword>
<comment type="caution">
    <text evidence="2">The sequence shown here is derived from an EMBL/GenBank/DDBJ whole genome shotgun (WGS) entry which is preliminary data.</text>
</comment>
<reference evidence="2" key="1">
    <citation type="submission" date="2020-01" db="EMBL/GenBank/DDBJ databases">
        <authorList>
            <person name="Mishra B."/>
        </authorList>
    </citation>
    <scope>NUCLEOTIDE SEQUENCE [LARGE SCALE GENOMIC DNA]</scope>
</reference>
<accession>A0A6D2JHN6</accession>
<sequence>MFWLVQNRIGNTLFRLKPRASLALFSALVENLSTASERLPETIHESSDSEAIWNVIVGRAGDRVSEDEVFNRLSNDEICNRVNLSDALIHKLLHRFRDDWRSALGSDEDFPLSFNAPSSGIQHVCQPFSRSSSGKDMEDKTDRKRC</sequence>
<proteinExistence type="predicted"/>